<name>A0ABV8EHE3_9BACT</name>
<dbReference type="EMBL" id="JBHSAV010000003">
    <property type="protein sequence ID" value="MFC3975056.1"/>
    <property type="molecule type" value="Genomic_DNA"/>
</dbReference>
<evidence type="ECO:0000313" key="2">
    <source>
        <dbReference type="EMBL" id="MFC3975056.1"/>
    </source>
</evidence>
<dbReference type="RefSeq" id="WP_241292554.1">
    <property type="nucleotide sequence ID" value="NZ_JAKZGR010000003.1"/>
</dbReference>
<dbReference type="SUPFAM" id="SSF56601">
    <property type="entry name" value="beta-lactamase/transpeptidase-like"/>
    <property type="match status" value="1"/>
</dbReference>
<keyword evidence="2" id="KW-0378">Hydrolase</keyword>
<evidence type="ECO:0000259" key="1">
    <source>
        <dbReference type="Pfam" id="PF00144"/>
    </source>
</evidence>
<feature type="domain" description="Beta-lactamase-related" evidence="1">
    <location>
        <begin position="70"/>
        <end position="333"/>
    </location>
</feature>
<keyword evidence="3" id="KW-1185">Reference proteome</keyword>
<organism evidence="2 3">
    <name type="scientific">Belliella kenyensis</name>
    <dbReference type="NCBI Taxonomy" id="1472724"/>
    <lineage>
        <taxon>Bacteria</taxon>
        <taxon>Pseudomonadati</taxon>
        <taxon>Bacteroidota</taxon>
        <taxon>Cytophagia</taxon>
        <taxon>Cytophagales</taxon>
        <taxon>Cyclobacteriaceae</taxon>
        <taxon>Belliella</taxon>
    </lineage>
</organism>
<comment type="caution">
    <text evidence="2">The sequence shown here is derived from an EMBL/GenBank/DDBJ whole genome shotgun (WGS) entry which is preliminary data.</text>
</comment>
<dbReference type="InterPro" id="IPR001466">
    <property type="entry name" value="Beta-lactam-related"/>
</dbReference>
<dbReference type="EC" id="3.-.-.-" evidence="2"/>
<dbReference type="InterPro" id="IPR012338">
    <property type="entry name" value="Beta-lactam/transpept-like"/>
</dbReference>
<accession>A0ABV8EHE3</accession>
<sequence length="355" mass="40008">MIRISIIVLLLFIAMGCNDLSNDPSKPKKEMYFPPASSQDWETENISSLGWNEAAIPELRSFLKESNTKAFLLLVNGRIVLEEYYDGHRASDSWEWNSAGKTLVAATVSIAAQNELIQIDSKASDYLSTGWTNMPSEKEALITVKDLLSMTAGNDETRQLMIKQNITYVADAGTRWAYSNIFQKLMDIISVSTDGSYEAFFNKYLKEKIGMDGFWNTGVIFSIYHSTARSMARFGILAMNKGKWMNEQIIDEALFVQSISPSQNLNPSYGYLWWLNGRESYMLPSDRNVYSGMLVSNAPVDMFAAMGAFDQRLYIVPSKNLIVIRMGNASDPSNPVFAGSRFDNELWAKINLLIR</sequence>
<dbReference type="Pfam" id="PF00144">
    <property type="entry name" value="Beta-lactamase"/>
    <property type="match status" value="1"/>
</dbReference>
<protein>
    <submittedName>
        <fullName evidence="2">Serine hydrolase domain-containing protein</fullName>
        <ecNumber evidence="2">3.-.-.-</ecNumber>
    </submittedName>
</protein>
<dbReference type="PANTHER" id="PTHR43283:SF7">
    <property type="entry name" value="BETA-LACTAMASE-RELATED DOMAIN-CONTAINING PROTEIN"/>
    <property type="match status" value="1"/>
</dbReference>
<dbReference type="PROSITE" id="PS51257">
    <property type="entry name" value="PROKAR_LIPOPROTEIN"/>
    <property type="match status" value="1"/>
</dbReference>
<dbReference type="Gene3D" id="3.40.710.10">
    <property type="entry name" value="DD-peptidase/beta-lactamase superfamily"/>
    <property type="match status" value="1"/>
</dbReference>
<dbReference type="Proteomes" id="UP001595766">
    <property type="component" value="Unassembled WGS sequence"/>
</dbReference>
<evidence type="ECO:0000313" key="3">
    <source>
        <dbReference type="Proteomes" id="UP001595766"/>
    </source>
</evidence>
<dbReference type="PANTHER" id="PTHR43283">
    <property type="entry name" value="BETA-LACTAMASE-RELATED"/>
    <property type="match status" value="1"/>
</dbReference>
<gene>
    <name evidence="2" type="ORF">ACFOUP_01580</name>
</gene>
<reference evidence="3" key="1">
    <citation type="journal article" date="2019" name="Int. J. Syst. Evol. Microbiol.">
        <title>The Global Catalogue of Microorganisms (GCM) 10K type strain sequencing project: providing services to taxonomists for standard genome sequencing and annotation.</title>
        <authorList>
            <consortium name="The Broad Institute Genomics Platform"/>
            <consortium name="The Broad Institute Genome Sequencing Center for Infectious Disease"/>
            <person name="Wu L."/>
            <person name="Ma J."/>
        </authorList>
    </citation>
    <scope>NUCLEOTIDE SEQUENCE [LARGE SCALE GENOMIC DNA]</scope>
    <source>
        <strain evidence="3">CECT 8551</strain>
    </source>
</reference>
<dbReference type="InterPro" id="IPR050789">
    <property type="entry name" value="Diverse_Enzym_Activities"/>
</dbReference>
<dbReference type="GO" id="GO:0016787">
    <property type="term" value="F:hydrolase activity"/>
    <property type="evidence" value="ECO:0007669"/>
    <property type="project" value="UniProtKB-KW"/>
</dbReference>
<proteinExistence type="predicted"/>